<comment type="caution">
    <text evidence="2">The sequence shown here is derived from an EMBL/GenBank/DDBJ whole genome shotgun (WGS) entry which is preliminary data.</text>
</comment>
<dbReference type="EMBL" id="ASJR01000002">
    <property type="protein sequence ID" value="ERP39086.1"/>
    <property type="molecule type" value="Genomic_DNA"/>
</dbReference>
<sequence>MEYYNRRGMSLSYTVIAIALVGIISATLLNLSHSQQMAQISFTNSQSARSAVHSGFTKALAFFETADSTDQEEVVTFLNRWANDSKNKEVWLIGDDDSYDSLDTHTRFRVQVTGFDPHTSAISLYSEGIGRGGARASAMGVYRLEGMGDEEREIPNQNAIYMEDDVSLELRGPVQINGGTRFSSSVNFDEQTSGSVFNGFFQTQASDGQMVYKGHFEFTDNALFYTRPRLELRSHPSIQPSSFTFRGKGGFPEGAVSAGADAPFVFAEDTSSSFWLENPQIDWGDGNYNFNNRSIYYAEGAFPNESWIDGDNNTIHGPSMTVEYIEDSLSLPPECPYSINLDVIPDDKIIDLSSTDADATYFENLATSNATWNGFTVIRISDATVNVYDTGSLITSRFIVIVENNGTLQPTSTGSMFSVEPNGHFTIINNGGAVSNIGGWDYFRGLFYRMSGTFHVGGSENTVDNFQGAIYVQYDEEGGAIQWYPSFPSANATITFDAVVLNELDVKGDGNGDRRFLCFSCEEEEEEIEVVIVEDRLRGVLLSRSF</sequence>
<reference evidence="2 3" key="1">
    <citation type="journal article" date="2013" name="Environ. Microbiol.">
        <title>Genome analysis of Chitinivibrio alkaliphilus gen. nov., sp. nov., a novel extremely haloalkaliphilic anaerobic chitinolytic bacterium from the candidate phylum Termite Group 3.</title>
        <authorList>
            <person name="Sorokin D.Y."/>
            <person name="Gumerov V.M."/>
            <person name="Rakitin A.L."/>
            <person name="Beletsky A.V."/>
            <person name="Damste J.S."/>
            <person name="Muyzer G."/>
            <person name="Mardanov A.V."/>
            <person name="Ravin N.V."/>
        </authorList>
    </citation>
    <scope>NUCLEOTIDE SEQUENCE [LARGE SCALE GENOMIC DNA]</scope>
    <source>
        <strain evidence="2 3">ACht1</strain>
    </source>
</reference>
<gene>
    <name evidence="2" type="ORF">CALK_0251</name>
</gene>
<keyword evidence="1" id="KW-1133">Transmembrane helix</keyword>
<organism evidence="2 3">
    <name type="scientific">Chitinivibrio alkaliphilus ACht1</name>
    <dbReference type="NCBI Taxonomy" id="1313304"/>
    <lineage>
        <taxon>Bacteria</taxon>
        <taxon>Pseudomonadati</taxon>
        <taxon>Fibrobacterota</taxon>
        <taxon>Chitinivibrionia</taxon>
        <taxon>Chitinivibrionales</taxon>
        <taxon>Chitinivibrionaceae</taxon>
        <taxon>Chitinivibrio</taxon>
    </lineage>
</organism>
<name>U7DDV8_9BACT</name>
<dbReference type="RefSeq" id="WP_022635799.1">
    <property type="nucleotide sequence ID" value="NZ_ASJR01000002.1"/>
</dbReference>
<dbReference type="STRING" id="1313304.CALK_0251"/>
<proteinExistence type="predicted"/>
<keyword evidence="3" id="KW-1185">Reference proteome</keyword>
<keyword evidence="1" id="KW-0472">Membrane</keyword>
<evidence type="ECO:0000313" key="3">
    <source>
        <dbReference type="Proteomes" id="UP000017148"/>
    </source>
</evidence>
<keyword evidence="1" id="KW-0812">Transmembrane</keyword>
<accession>U7DDV8</accession>
<protein>
    <submittedName>
        <fullName evidence="2">Uncharacterized protein</fullName>
    </submittedName>
</protein>
<evidence type="ECO:0000256" key="1">
    <source>
        <dbReference type="SAM" id="Phobius"/>
    </source>
</evidence>
<feature type="transmembrane region" description="Helical" evidence="1">
    <location>
        <begin position="12"/>
        <end position="31"/>
    </location>
</feature>
<dbReference type="Proteomes" id="UP000017148">
    <property type="component" value="Unassembled WGS sequence"/>
</dbReference>
<dbReference type="AlphaFoldDB" id="U7DDV8"/>
<evidence type="ECO:0000313" key="2">
    <source>
        <dbReference type="EMBL" id="ERP39086.1"/>
    </source>
</evidence>